<gene>
    <name evidence="1" type="ORF">BGT96224_Ac30857</name>
    <name evidence="2" type="ORF">BGT96224V2_LOCUS3319</name>
</gene>
<accession>A0A061HHZ7</accession>
<evidence type="ECO:0000313" key="3">
    <source>
        <dbReference type="Proteomes" id="UP000053110"/>
    </source>
</evidence>
<reference evidence="2" key="3">
    <citation type="submission" date="2018-07" db="EMBL/GenBank/DDBJ databases">
        <authorList>
            <person name="Quirk P.G."/>
            <person name="Krulwich T.A."/>
        </authorList>
    </citation>
    <scope>NUCLEOTIDE SEQUENCE</scope>
    <source>
        <strain evidence="2">96224</strain>
    </source>
</reference>
<dbReference type="AlphaFoldDB" id="A0A061HHZ7"/>
<reference evidence="3" key="1">
    <citation type="journal article" date="2013" name="Nat. Genet.">
        <title>The wheat powdery mildew genome shows the unique evolution of an obligate biotroph.</title>
        <authorList>
            <person name="Wicker T."/>
            <person name="Oberhaensli S."/>
            <person name="Parlange F."/>
            <person name="Buchmann J.P."/>
            <person name="Shatalina M."/>
            <person name="Roffler S."/>
            <person name="Ben-David R."/>
            <person name="Dolezel J."/>
            <person name="Simkova H."/>
            <person name="Schulze-Lefert P."/>
            <person name="Spanu P.D."/>
            <person name="Bruggmann R."/>
            <person name="Amselem J."/>
            <person name="Quesneville H."/>
            <person name="Ver Loren van Themaat E."/>
            <person name="Paape T."/>
            <person name="Shimizu K.K."/>
            <person name="Keller B."/>
        </authorList>
    </citation>
    <scope>NUCLEOTIDE SEQUENCE [LARGE SCALE GENOMIC DNA]</scope>
    <source>
        <strain evidence="3">96224</strain>
    </source>
</reference>
<protein>
    <submittedName>
        <fullName evidence="2">BgtAc-30857</fullName>
    </submittedName>
</protein>
<reference evidence="1" key="2">
    <citation type="submission" date="2013-01" db="EMBL/GenBank/DDBJ databases">
        <title>The wheat powdery mildew genome reveals unique evolution of an obligate biotroph.</title>
        <authorList>
            <person name="Oberhaensli S."/>
            <person name="Wicker T."/>
            <person name="Keller B."/>
        </authorList>
    </citation>
    <scope>NUCLEOTIDE SEQUENCE</scope>
    <source>
        <strain evidence="1">96224</strain>
    </source>
</reference>
<name>A0A061HHZ7_BLUGR</name>
<feature type="non-terminal residue" evidence="2">
    <location>
        <position position="106"/>
    </location>
</feature>
<dbReference type="EMBL" id="UIGY01000074">
    <property type="protein sequence ID" value="SUZ10160.1"/>
    <property type="molecule type" value="Genomic_DNA"/>
</dbReference>
<dbReference type="EMBL" id="KE375047">
    <property type="protein sequence ID" value="EPQ64943.1"/>
    <property type="molecule type" value="Genomic_DNA"/>
</dbReference>
<evidence type="ECO:0000313" key="2">
    <source>
        <dbReference type="EMBL" id="SUZ10160.1"/>
    </source>
</evidence>
<sequence length="106" mass="12033">MDEIRKEIARIQRENIELKSPNNSIKSLATRLRYPFLIPISVGYEFNQKGHGNYVTNDGNRNLNYWVVVDSDGKEVSCCSSSSANTKEKKLGWILNFAPVEDIIAL</sequence>
<dbReference type="HOGENOM" id="CLU_2222803_0_0_1"/>
<proteinExistence type="predicted"/>
<dbReference type="Proteomes" id="UP000053110">
    <property type="component" value="Unassembled WGS sequence"/>
</dbReference>
<organism evidence="2">
    <name type="scientific">Blumeria graminis f. sp. tritici 96224</name>
    <dbReference type="NCBI Taxonomy" id="1268274"/>
    <lineage>
        <taxon>Eukaryota</taxon>
        <taxon>Fungi</taxon>
        <taxon>Dikarya</taxon>
        <taxon>Ascomycota</taxon>
        <taxon>Pezizomycotina</taxon>
        <taxon>Leotiomycetes</taxon>
        <taxon>Erysiphales</taxon>
        <taxon>Erysiphaceae</taxon>
        <taxon>Blumeria</taxon>
    </lineage>
</organism>
<evidence type="ECO:0000313" key="1">
    <source>
        <dbReference type="EMBL" id="EPQ64943.1"/>
    </source>
</evidence>